<gene>
    <name evidence="1" type="ORF">H2252_07590</name>
</gene>
<evidence type="ECO:0000313" key="2">
    <source>
        <dbReference type="Proteomes" id="UP001319828"/>
    </source>
</evidence>
<accession>A0ACC5W2R2</accession>
<dbReference type="Proteomes" id="UP001319828">
    <property type="component" value="Unassembled WGS sequence"/>
</dbReference>
<evidence type="ECO:0000313" key="1">
    <source>
        <dbReference type="EMBL" id="MBZ7975229.1"/>
    </source>
</evidence>
<sequence>MQKLQSHLNTNYYYLSREWHYKDIKPKIFAEELLKDKNEKLADTYKFHIFDHEKIENNYIQVTTDRFNNYQRFIMNTNWSIAPFNFVYDIPQNTLPKKPSNFKEMLNISLKLSRLFDYVRVDLYSINDQIYIGELTFTHGAAGEKLNPEFWDKKLGELWNLRILSDATK</sequence>
<keyword evidence="2" id="KW-1185">Reference proteome</keyword>
<comment type="caution">
    <text evidence="1">The sequence shown here is derived from an EMBL/GenBank/DDBJ whole genome shotgun (WGS) entry which is preliminary data.</text>
</comment>
<name>A0ACC5W2R2_9BACT</name>
<dbReference type="EMBL" id="JACHUQ010000030">
    <property type="protein sequence ID" value="MBZ7975229.1"/>
    <property type="molecule type" value="Genomic_DNA"/>
</dbReference>
<protein>
    <submittedName>
        <fullName evidence="1">Glycosyltransferase</fullName>
    </submittedName>
</protein>
<proteinExistence type="predicted"/>
<reference evidence="1" key="1">
    <citation type="submission" date="2020-07" db="EMBL/GenBank/DDBJ databases">
        <title>Campylobacter molothri sp. nov. isolated from wild birds.</title>
        <authorList>
            <person name="Miller W.G."/>
            <person name="Chapman M.H."/>
            <person name="Yee E."/>
            <person name="Lopes B.S."/>
            <person name="Forbes K.J."/>
        </authorList>
    </citation>
    <scope>NUCLEOTIDE SEQUENCE</scope>
    <source>
        <strain evidence="1">RM9754</strain>
    </source>
</reference>
<organism evidence="1 2">
    <name type="scientific">Campylobacter molothri</name>
    <dbReference type="NCBI Taxonomy" id="1032242"/>
    <lineage>
        <taxon>Bacteria</taxon>
        <taxon>Pseudomonadati</taxon>
        <taxon>Campylobacterota</taxon>
        <taxon>Epsilonproteobacteria</taxon>
        <taxon>Campylobacterales</taxon>
        <taxon>Campylobacteraceae</taxon>
        <taxon>Campylobacter</taxon>
    </lineage>
</organism>